<dbReference type="InterPro" id="IPR008928">
    <property type="entry name" value="6-hairpin_glycosidase_sf"/>
</dbReference>
<keyword evidence="4" id="KW-0378">Hydrolase</keyword>
<evidence type="ECO:0000256" key="1">
    <source>
        <dbReference type="SAM" id="MobiDB-lite"/>
    </source>
</evidence>
<feature type="domain" description="Trehalase-like N-terminal" evidence="3">
    <location>
        <begin position="5"/>
        <end position="153"/>
    </location>
</feature>
<feature type="compositionally biased region" description="Low complexity" evidence="1">
    <location>
        <begin position="614"/>
        <end position="625"/>
    </location>
</feature>
<feature type="domain" description="GH15-like" evidence="2">
    <location>
        <begin position="222"/>
        <end position="592"/>
    </location>
</feature>
<evidence type="ECO:0000313" key="4">
    <source>
        <dbReference type="EMBL" id="WTR98850.1"/>
    </source>
</evidence>
<sequence>MNRLPRIEQYGLIGDTQTSAHVCDDGSIDWLCLPRFDSPAVFASLLGTQKHGSWQISPAPSTGRSGPEKVTERRYRGDSLVLESVWRTPTGSVRVLDFMPPRDGTPQVIRIVEGLTGDVEMLSAMRPRPGYGSVGPWIHEVEGRMVAEAGADALWLDTCVPQTEKDDVVVSTFAISAGQSVAFVLSWCPSHAPAPDIPDPEAALAETLAFWQDWTQECTYNGPYREAVVRSSIALKAMTYGPSGGIVAAPTTSLPEEIGGQRNWDYRYSWLRDASTTLAALLGTGYLQEAQAWRRWLLRAVAGDPENLQIMYGITGDRDLRERELPWLPGYEGSSPVHVGNGAADQLQLDVYGEVIDTLCLACQSGVAHCADTAVLHRQLIQHLARRWREPDEGIWEIRGARRHFVHSKVMAWVAVDRTIRLVEAGALDMDVAPLVELRAAIHREVCDKGFDPVRNTFTQAYGSQELDAATLLIPRTGFLPPDDPRVIGTVDAVRRELSTDDGLVYRYPTCSEDAGADGLTGDEGAFFLCAFWFVDGLALTGRLDEARALFERLLALRNDLGLLAEEYDPVQQRQLGNFPQAFSHMGLIQSALLLQQIATQSSPRQGAVAVPARRSTSRSTRQSTADLTPQLA</sequence>
<dbReference type="SUPFAM" id="SSF48208">
    <property type="entry name" value="Six-hairpin glycosidases"/>
    <property type="match status" value="1"/>
</dbReference>
<feature type="compositionally biased region" description="Polar residues" evidence="1">
    <location>
        <begin position="52"/>
        <end position="64"/>
    </location>
</feature>
<dbReference type="InterPro" id="IPR011613">
    <property type="entry name" value="GH15-like"/>
</dbReference>
<dbReference type="Pfam" id="PF19291">
    <property type="entry name" value="TREH_N"/>
    <property type="match status" value="1"/>
</dbReference>
<gene>
    <name evidence="4" type="ORF">OHB34_33930</name>
</gene>
<evidence type="ECO:0000313" key="5">
    <source>
        <dbReference type="Proteomes" id="UP001622731"/>
    </source>
</evidence>
<dbReference type="RefSeq" id="WP_406133761.1">
    <property type="nucleotide sequence ID" value="NZ_CP108200.1"/>
</dbReference>
<keyword evidence="5" id="KW-1185">Reference proteome</keyword>
<feature type="region of interest" description="Disordered" evidence="1">
    <location>
        <begin position="606"/>
        <end position="633"/>
    </location>
</feature>
<dbReference type="PANTHER" id="PTHR31616:SF0">
    <property type="entry name" value="GLUCAN 1,4-ALPHA-GLUCOSIDASE"/>
    <property type="match status" value="1"/>
</dbReference>
<dbReference type="Pfam" id="PF00723">
    <property type="entry name" value="Glyco_hydro_15"/>
    <property type="match status" value="1"/>
</dbReference>
<dbReference type="Gene3D" id="1.50.10.10">
    <property type="match status" value="1"/>
</dbReference>
<organism evidence="4 5">
    <name type="scientific">Streptomyces anthocyanicus</name>
    <dbReference type="NCBI Taxonomy" id="68174"/>
    <lineage>
        <taxon>Bacteria</taxon>
        <taxon>Bacillati</taxon>
        <taxon>Actinomycetota</taxon>
        <taxon>Actinomycetes</taxon>
        <taxon>Kitasatosporales</taxon>
        <taxon>Streptomycetaceae</taxon>
        <taxon>Streptomyces</taxon>
        <taxon>Streptomyces violaceoruber group</taxon>
    </lineage>
</organism>
<dbReference type="Proteomes" id="UP001622731">
    <property type="component" value="Chromosome"/>
</dbReference>
<feature type="region of interest" description="Disordered" evidence="1">
    <location>
        <begin position="52"/>
        <end position="74"/>
    </location>
</feature>
<protein>
    <submittedName>
        <fullName evidence="4">Glycoside hydrolase family 15 protein</fullName>
    </submittedName>
</protein>
<name>A0ABZ1M9D6_9ACTN</name>
<reference evidence="4 5" key="1">
    <citation type="submission" date="2022-10" db="EMBL/GenBank/DDBJ databases">
        <title>The complete genomes of actinobacterial strains from the NBC collection.</title>
        <authorList>
            <person name="Joergensen T.S."/>
            <person name="Alvarez Arevalo M."/>
            <person name="Sterndorff E.B."/>
            <person name="Faurdal D."/>
            <person name="Vuksanovic O."/>
            <person name="Mourched A.-S."/>
            <person name="Charusanti P."/>
            <person name="Shaw S."/>
            <person name="Blin K."/>
            <person name="Weber T."/>
        </authorList>
    </citation>
    <scope>NUCLEOTIDE SEQUENCE [LARGE SCALE GENOMIC DNA]</scope>
    <source>
        <strain evidence="4 5">NBC_00116</strain>
    </source>
</reference>
<dbReference type="InterPro" id="IPR045582">
    <property type="entry name" value="Trehalase-like_N"/>
</dbReference>
<accession>A0ABZ1M9D6</accession>
<dbReference type="GO" id="GO:0016787">
    <property type="term" value="F:hydrolase activity"/>
    <property type="evidence" value="ECO:0007669"/>
    <property type="project" value="UniProtKB-KW"/>
</dbReference>
<dbReference type="PANTHER" id="PTHR31616">
    <property type="entry name" value="TREHALASE"/>
    <property type="match status" value="1"/>
</dbReference>
<dbReference type="InterPro" id="IPR012341">
    <property type="entry name" value="6hp_glycosidase-like_sf"/>
</dbReference>
<proteinExistence type="predicted"/>
<evidence type="ECO:0000259" key="3">
    <source>
        <dbReference type="Pfam" id="PF19291"/>
    </source>
</evidence>
<dbReference type="EMBL" id="CP108200">
    <property type="protein sequence ID" value="WTR98850.1"/>
    <property type="molecule type" value="Genomic_DNA"/>
</dbReference>
<evidence type="ECO:0000259" key="2">
    <source>
        <dbReference type="Pfam" id="PF00723"/>
    </source>
</evidence>